<protein>
    <submittedName>
        <fullName evidence="2">Uncharacterized protein</fullName>
    </submittedName>
</protein>
<evidence type="ECO:0000256" key="1">
    <source>
        <dbReference type="SAM" id="MobiDB-lite"/>
    </source>
</evidence>
<name>A0A9Q0HAC8_9MAGN</name>
<evidence type="ECO:0000313" key="3">
    <source>
        <dbReference type="Proteomes" id="UP001141806"/>
    </source>
</evidence>
<feature type="compositionally biased region" description="Basic and acidic residues" evidence="1">
    <location>
        <begin position="36"/>
        <end position="51"/>
    </location>
</feature>
<keyword evidence="3" id="KW-1185">Reference proteome</keyword>
<sequence length="156" mass="16966">MDADNLGDSERNDGERVAMEPTEVRDEPAGVDEPLDPARMESSVGREELHAGEIASMLVSQGQRQRKRPALGISKGVKKAPLPHEAPKEAAPSGETTPRGSNDMVEVQPPTSRPSSMDSQEGEGVTRRSQSKMPPDLPLYSESLSRREEIPVPRSK</sequence>
<proteinExistence type="predicted"/>
<reference evidence="2" key="1">
    <citation type="journal article" date="2023" name="Plant J.">
        <title>The genome of the king protea, Protea cynaroides.</title>
        <authorList>
            <person name="Chang J."/>
            <person name="Duong T.A."/>
            <person name="Schoeman C."/>
            <person name="Ma X."/>
            <person name="Roodt D."/>
            <person name="Barker N."/>
            <person name="Li Z."/>
            <person name="Van de Peer Y."/>
            <person name="Mizrachi E."/>
        </authorList>
    </citation>
    <scope>NUCLEOTIDE SEQUENCE</scope>
    <source>
        <tissue evidence="2">Young leaves</tissue>
    </source>
</reference>
<feature type="compositionally biased region" description="Polar residues" evidence="1">
    <location>
        <begin position="109"/>
        <end position="119"/>
    </location>
</feature>
<dbReference type="Proteomes" id="UP001141806">
    <property type="component" value="Unassembled WGS sequence"/>
</dbReference>
<accession>A0A9Q0HAC8</accession>
<gene>
    <name evidence="2" type="ORF">NE237_022691</name>
</gene>
<feature type="compositionally biased region" description="Basic and acidic residues" evidence="1">
    <location>
        <begin position="8"/>
        <end position="28"/>
    </location>
</feature>
<dbReference type="AlphaFoldDB" id="A0A9Q0HAC8"/>
<dbReference type="EMBL" id="JAMYWD010000008">
    <property type="protein sequence ID" value="KAJ4962752.1"/>
    <property type="molecule type" value="Genomic_DNA"/>
</dbReference>
<evidence type="ECO:0000313" key="2">
    <source>
        <dbReference type="EMBL" id="KAJ4962752.1"/>
    </source>
</evidence>
<comment type="caution">
    <text evidence="2">The sequence shown here is derived from an EMBL/GenBank/DDBJ whole genome shotgun (WGS) entry which is preliminary data.</text>
</comment>
<feature type="region of interest" description="Disordered" evidence="1">
    <location>
        <begin position="1"/>
        <end position="156"/>
    </location>
</feature>
<organism evidence="2 3">
    <name type="scientific">Protea cynaroides</name>
    <dbReference type="NCBI Taxonomy" id="273540"/>
    <lineage>
        <taxon>Eukaryota</taxon>
        <taxon>Viridiplantae</taxon>
        <taxon>Streptophyta</taxon>
        <taxon>Embryophyta</taxon>
        <taxon>Tracheophyta</taxon>
        <taxon>Spermatophyta</taxon>
        <taxon>Magnoliopsida</taxon>
        <taxon>Proteales</taxon>
        <taxon>Proteaceae</taxon>
        <taxon>Protea</taxon>
    </lineage>
</organism>
<feature type="compositionally biased region" description="Basic and acidic residues" evidence="1">
    <location>
        <begin position="144"/>
        <end position="156"/>
    </location>
</feature>